<gene>
    <name evidence="2" type="ORF">R3W88_022784</name>
</gene>
<feature type="compositionally biased region" description="Low complexity" evidence="1">
    <location>
        <begin position="334"/>
        <end position="343"/>
    </location>
</feature>
<dbReference type="PANTHER" id="PTHR33067">
    <property type="entry name" value="RNA-DIRECTED DNA POLYMERASE-RELATED"/>
    <property type="match status" value="1"/>
</dbReference>
<evidence type="ECO:0000256" key="1">
    <source>
        <dbReference type="SAM" id="MobiDB-lite"/>
    </source>
</evidence>
<protein>
    <submittedName>
        <fullName evidence="2">Uncharacterized protein</fullName>
    </submittedName>
</protein>
<sequence>MPGYAKFMKDLVTKKKVVSFEDDDRLQHCSTIATRLLVQKKEDHGAFTIPCTIGLLHFPKALCDLGASINMMSLSIYKKFGLGTPKPIAMRLLMANRTLKKPIGVLQDVLMKVESFIFSEDFVILDCEVYFEVPIILGTPFLATGCALVNMEKGQMKFRLNSKELTFNIYRSMKKESNLKSVSVVNHTVERGSNFEFCSKSKKLELDMKNRDSPPTKSAEINDSFLDEQVLAASNDLIPWFGDFANYLASDLSMHDVKKFFWDEPYLFCICDDGIIRRCMPEVEMMNNSIMAPKQALTYAAKGKSKSVAPFFRLIDEDTDAETDPAYVPPPTRTSPTSPHTTRNQARQVQADLVTSPKSDEGNTPIDSLAGSKSASSSDSVSGSSSNGITASSSEATSTGDIPVLPNIDPEPVVEEPVI</sequence>
<comment type="caution">
    <text evidence="2">The sequence shown here is derived from an EMBL/GenBank/DDBJ whole genome shotgun (WGS) entry which is preliminary data.</text>
</comment>
<dbReference type="PANTHER" id="PTHR33067:SF9">
    <property type="entry name" value="RNA-DIRECTED DNA POLYMERASE"/>
    <property type="match status" value="1"/>
</dbReference>
<dbReference type="Proteomes" id="UP001311915">
    <property type="component" value="Unassembled WGS sequence"/>
</dbReference>
<accession>A0AAV9LVP6</accession>
<dbReference type="CDD" id="cd00303">
    <property type="entry name" value="retropepsin_like"/>
    <property type="match status" value="1"/>
</dbReference>
<evidence type="ECO:0000313" key="3">
    <source>
        <dbReference type="Proteomes" id="UP001311915"/>
    </source>
</evidence>
<dbReference type="Gene3D" id="2.40.70.10">
    <property type="entry name" value="Acid Proteases"/>
    <property type="match status" value="1"/>
</dbReference>
<feature type="compositionally biased region" description="Low complexity" evidence="1">
    <location>
        <begin position="368"/>
        <end position="394"/>
    </location>
</feature>
<dbReference type="InterPro" id="IPR021109">
    <property type="entry name" value="Peptidase_aspartic_dom_sf"/>
</dbReference>
<organism evidence="2 3">
    <name type="scientific">Solanum pinnatisectum</name>
    <name type="common">tansyleaf nightshade</name>
    <dbReference type="NCBI Taxonomy" id="50273"/>
    <lineage>
        <taxon>Eukaryota</taxon>
        <taxon>Viridiplantae</taxon>
        <taxon>Streptophyta</taxon>
        <taxon>Embryophyta</taxon>
        <taxon>Tracheophyta</taxon>
        <taxon>Spermatophyta</taxon>
        <taxon>Magnoliopsida</taxon>
        <taxon>eudicotyledons</taxon>
        <taxon>Gunneridae</taxon>
        <taxon>Pentapetalae</taxon>
        <taxon>asterids</taxon>
        <taxon>lamiids</taxon>
        <taxon>Solanales</taxon>
        <taxon>Solanaceae</taxon>
        <taxon>Solanoideae</taxon>
        <taxon>Solaneae</taxon>
        <taxon>Solanum</taxon>
    </lineage>
</organism>
<dbReference type="AlphaFoldDB" id="A0AAV9LVP6"/>
<keyword evidence="3" id="KW-1185">Reference proteome</keyword>
<dbReference type="EMBL" id="JAWPEI010000004">
    <property type="protein sequence ID" value="KAK4729796.1"/>
    <property type="molecule type" value="Genomic_DNA"/>
</dbReference>
<proteinExistence type="predicted"/>
<feature type="region of interest" description="Disordered" evidence="1">
    <location>
        <begin position="320"/>
        <end position="419"/>
    </location>
</feature>
<reference evidence="2 3" key="1">
    <citation type="submission" date="2023-10" db="EMBL/GenBank/DDBJ databases">
        <title>Genome-Wide Identification Analysis in wild type Solanum Pinnatisectum Reveals Some Genes Defensing Phytophthora Infestans.</title>
        <authorList>
            <person name="Sun C."/>
        </authorList>
    </citation>
    <scope>NUCLEOTIDE SEQUENCE [LARGE SCALE GENOMIC DNA]</scope>
    <source>
        <strain evidence="2">LQN</strain>
        <tissue evidence="2">Leaf</tissue>
    </source>
</reference>
<name>A0AAV9LVP6_9SOLN</name>
<evidence type="ECO:0000313" key="2">
    <source>
        <dbReference type="EMBL" id="KAK4729796.1"/>
    </source>
</evidence>